<dbReference type="Proteomes" id="UP000193925">
    <property type="component" value="Chromosome AFERRI"/>
</dbReference>
<accession>A0ABY1MNP7</accession>
<gene>
    <name evidence="1" type="ORF">AFERRI_20199</name>
</gene>
<sequence length="74" mass="8646">MSRRWVPSSLRSMRWPMTMMGSLRAPLGCVAWQSEVENKQLRKALAQKNALTSYYSTVSTIMSHATYDQYVDWR</sequence>
<protein>
    <submittedName>
        <fullName evidence="1">Uncharacterized protein</fullName>
    </submittedName>
</protein>
<name>A0ABY1MNP7_9PROT</name>
<proteinExistence type="predicted"/>
<evidence type="ECO:0000313" key="2">
    <source>
        <dbReference type="Proteomes" id="UP000193925"/>
    </source>
</evidence>
<organism evidence="1 2">
    <name type="scientific">Acidithiobacillus ferrivorans</name>
    <dbReference type="NCBI Taxonomy" id="160808"/>
    <lineage>
        <taxon>Bacteria</taxon>
        <taxon>Pseudomonadati</taxon>
        <taxon>Pseudomonadota</taxon>
        <taxon>Acidithiobacillia</taxon>
        <taxon>Acidithiobacillales</taxon>
        <taxon>Acidithiobacillaceae</taxon>
        <taxon>Acidithiobacillus</taxon>
    </lineage>
</organism>
<dbReference type="EMBL" id="LT841305">
    <property type="protein sequence ID" value="SMH65417.1"/>
    <property type="molecule type" value="Genomic_DNA"/>
</dbReference>
<reference evidence="1 2" key="1">
    <citation type="submission" date="2017-03" db="EMBL/GenBank/DDBJ databases">
        <authorList>
            <person name="Regsiter A."/>
            <person name="William W."/>
        </authorList>
    </citation>
    <scope>NUCLEOTIDE SEQUENCE [LARGE SCALE GENOMIC DNA]</scope>
    <source>
        <strain evidence="1">PRJEB5721</strain>
    </source>
</reference>
<keyword evidence="2" id="KW-1185">Reference proteome</keyword>
<evidence type="ECO:0000313" key="1">
    <source>
        <dbReference type="EMBL" id="SMH65417.1"/>
    </source>
</evidence>